<dbReference type="CDD" id="cd00209">
    <property type="entry name" value="DHFR"/>
    <property type="match status" value="1"/>
</dbReference>
<sequence length="164" mass="18971">MIAVIDEKGGLGINNNLLCHLPDDLKIFKQITMGLPVIMGRNTFISIGKKPLVGRLNLVLTNKNFNFYKSKYQKSNVKVLNSLEDTLNVVKSYKESVVIGGAIVYKNFFPFVSKIYLTIIHNVFKADVYFPKFDINNWKINNKILKLKDDFNPFDFTFYCYVKR</sequence>
<keyword evidence="6 9" id="KW-0560">Oxidoreductase</keyword>
<evidence type="ECO:0000256" key="4">
    <source>
        <dbReference type="ARBA" id="ARBA00022563"/>
    </source>
</evidence>
<reference evidence="9" key="1">
    <citation type="submission" date="2023-09" db="EMBL/GenBank/DDBJ databases">
        <title>Genomes of two closely related lineages of the louse Polyplax serrata with different host specificities.</title>
        <authorList>
            <person name="Martinu J."/>
            <person name="Tarabai H."/>
            <person name="Stefka J."/>
            <person name="Hypsa V."/>
        </authorList>
    </citation>
    <scope>NUCLEOTIDE SEQUENCE [LARGE SCALE GENOMIC DNA]</scope>
    <source>
        <strain evidence="9">HR10_N</strain>
    </source>
</reference>
<evidence type="ECO:0000256" key="7">
    <source>
        <dbReference type="ARBA" id="ARBA00025067"/>
    </source>
</evidence>
<name>A0ABZ2H0E7_9GAMM</name>
<dbReference type="InterPro" id="IPR012259">
    <property type="entry name" value="DHFR"/>
</dbReference>
<comment type="function">
    <text evidence="7">Key enzyme in folate metabolism. Catalyzes an essential reaction for de novo glycine and purine synthesis, and for DNA precursor synthesis.</text>
</comment>
<evidence type="ECO:0000313" key="9">
    <source>
        <dbReference type="EMBL" id="WWR12176.1"/>
    </source>
</evidence>
<comment type="similarity">
    <text evidence="2">Belongs to the dihydrofolate reductase family.</text>
</comment>
<keyword evidence="5" id="KW-0521">NADP</keyword>
<feature type="domain" description="DHFR" evidence="8">
    <location>
        <begin position="1"/>
        <end position="163"/>
    </location>
</feature>
<evidence type="ECO:0000256" key="5">
    <source>
        <dbReference type="ARBA" id="ARBA00022857"/>
    </source>
</evidence>
<dbReference type="Proteomes" id="UP001360424">
    <property type="component" value="Chromosome"/>
</dbReference>
<dbReference type="RefSeq" id="WP_338521854.1">
    <property type="nucleotide sequence ID" value="NZ_CP135136.1"/>
</dbReference>
<dbReference type="PANTHER" id="PTHR48069">
    <property type="entry name" value="DIHYDROFOLATE REDUCTASE"/>
    <property type="match status" value="1"/>
</dbReference>
<keyword evidence="4" id="KW-0554">One-carbon metabolism</keyword>
<dbReference type="PRINTS" id="PR00070">
    <property type="entry name" value="DHFR"/>
</dbReference>
<dbReference type="Pfam" id="PF00186">
    <property type="entry name" value="DHFR_1"/>
    <property type="match status" value="1"/>
</dbReference>
<dbReference type="EMBL" id="CP135136">
    <property type="protein sequence ID" value="WWR12176.1"/>
    <property type="molecule type" value="Genomic_DNA"/>
</dbReference>
<dbReference type="EC" id="1.5.1.3" evidence="3"/>
<evidence type="ECO:0000256" key="1">
    <source>
        <dbReference type="ARBA" id="ARBA00004903"/>
    </source>
</evidence>
<dbReference type="GO" id="GO:0004146">
    <property type="term" value="F:dihydrofolate reductase activity"/>
    <property type="evidence" value="ECO:0007669"/>
    <property type="project" value="UniProtKB-EC"/>
</dbReference>
<dbReference type="InterPro" id="IPR024072">
    <property type="entry name" value="DHFR-like_dom_sf"/>
</dbReference>
<dbReference type="PANTHER" id="PTHR48069:SF3">
    <property type="entry name" value="DIHYDROFOLATE REDUCTASE"/>
    <property type="match status" value="1"/>
</dbReference>
<dbReference type="Gene3D" id="3.40.430.10">
    <property type="entry name" value="Dihydrofolate Reductase, subunit A"/>
    <property type="match status" value="1"/>
</dbReference>
<evidence type="ECO:0000256" key="6">
    <source>
        <dbReference type="ARBA" id="ARBA00023002"/>
    </source>
</evidence>
<accession>A0ABZ2H0E7</accession>
<evidence type="ECO:0000256" key="2">
    <source>
        <dbReference type="ARBA" id="ARBA00009539"/>
    </source>
</evidence>
<organism evidence="9 10">
    <name type="scientific">Candidatus Legionella polyplacis</name>
    <dbReference type="NCBI Taxonomy" id="2005262"/>
    <lineage>
        <taxon>Bacteria</taxon>
        <taxon>Pseudomonadati</taxon>
        <taxon>Pseudomonadota</taxon>
        <taxon>Gammaproteobacteria</taxon>
        <taxon>Legionellales</taxon>
        <taxon>Legionellaceae</taxon>
        <taxon>Legionella</taxon>
    </lineage>
</organism>
<gene>
    <name evidence="9" type="ORF">RQL38_00900</name>
</gene>
<dbReference type="PROSITE" id="PS51330">
    <property type="entry name" value="DHFR_2"/>
    <property type="match status" value="1"/>
</dbReference>
<evidence type="ECO:0000259" key="8">
    <source>
        <dbReference type="PROSITE" id="PS51330"/>
    </source>
</evidence>
<evidence type="ECO:0000313" key="10">
    <source>
        <dbReference type="Proteomes" id="UP001360424"/>
    </source>
</evidence>
<proteinExistence type="inferred from homology"/>
<protein>
    <recommendedName>
        <fullName evidence="3">dihydrofolate reductase</fullName>
        <ecNumber evidence="3">1.5.1.3</ecNumber>
    </recommendedName>
</protein>
<evidence type="ECO:0000256" key="3">
    <source>
        <dbReference type="ARBA" id="ARBA00012856"/>
    </source>
</evidence>
<dbReference type="SUPFAM" id="SSF53597">
    <property type="entry name" value="Dihydrofolate reductase-like"/>
    <property type="match status" value="1"/>
</dbReference>
<keyword evidence="10" id="KW-1185">Reference proteome</keyword>
<dbReference type="InterPro" id="IPR001796">
    <property type="entry name" value="DHFR_dom"/>
</dbReference>
<comment type="pathway">
    <text evidence="1">Cofactor biosynthesis; tetrahydrofolate biosynthesis; 5,6,7,8-tetrahydrofolate from 7,8-dihydrofolate: step 1/1.</text>
</comment>